<dbReference type="EMBL" id="CAKOGL010000011">
    <property type="protein sequence ID" value="CAH2092202.1"/>
    <property type="molecule type" value="Genomic_DNA"/>
</dbReference>
<evidence type="ECO:0000313" key="3">
    <source>
        <dbReference type="EMBL" id="CAH2092202.1"/>
    </source>
</evidence>
<feature type="domain" description="Tc1-like transposase DDE" evidence="2">
    <location>
        <begin position="2"/>
        <end position="126"/>
    </location>
</feature>
<evidence type="ECO:0000313" key="4">
    <source>
        <dbReference type="Proteomes" id="UP001153954"/>
    </source>
</evidence>
<dbReference type="Proteomes" id="UP001153954">
    <property type="component" value="Unassembled WGS sequence"/>
</dbReference>
<dbReference type="PANTHER" id="PTHR33939:SF1">
    <property type="entry name" value="DUF4371 DOMAIN-CONTAINING PROTEIN"/>
    <property type="match status" value="1"/>
</dbReference>
<gene>
    <name evidence="3" type="ORF">EEDITHA_LOCUS7985</name>
</gene>
<keyword evidence="4" id="KW-1185">Reference proteome</keyword>
<dbReference type="GO" id="GO:0003676">
    <property type="term" value="F:nucleic acid binding"/>
    <property type="evidence" value="ECO:0007669"/>
    <property type="project" value="InterPro"/>
</dbReference>
<protein>
    <recommendedName>
        <fullName evidence="2">Tc1-like transposase DDE domain-containing protein</fullName>
    </recommendedName>
</protein>
<dbReference type="AlphaFoldDB" id="A0AAU9U0M2"/>
<feature type="compositionally biased region" description="Low complexity" evidence="1">
    <location>
        <begin position="189"/>
        <end position="203"/>
    </location>
</feature>
<dbReference type="PANTHER" id="PTHR33939">
    <property type="entry name" value="PROTEIN CBG22215"/>
    <property type="match status" value="1"/>
</dbReference>
<name>A0AAU9U0M2_EUPED</name>
<organism evidence="3 4">
    <name type="scientific">Euphydryas editha</name>
    <name type="common">Edith's checkerspot</name>
    <dbReference type="NCBI Taxonomy" id="104508"/>
    <lineage>
        <taxon>Eukaryota</taxon>
        <taxon>Metazoa</taxon>
        <taxon>Ecdysozoa</taxon>
        <taxon>Arthropoda</taxon>
        <taxon>Hexapoda</taxon>
        <taxon>Insecta</taxon>
        <taxon>Pterygota</taxon>
        <taxon>Neoptera</taxon>
        <taxon>Endopterygota</taxon>
        <taxon>Lepidoptera</taxon>
        <taxon>Glossata</taxon>
        <taxon>Ditrysia</taxon>
        <taxon>Papilionoidea</taxon>
        <taxon>Nymphalidae</taxon>
        <taxon>Nymphalinae</taxon>
        <taxon>Euphydryas</taxon>
    </lineage>
</organism>
<accession>A0AAU9U0M2</accession>
<evidence type="ECO:0000259" key="2">
    <source>
        <dbReference type="Pfam" id="PF13358"/>
    </source>
</evidence>
<reference evidence="3" key="1">
    <citation type="submission" date="2022-03" db="EMBL/GenBank/DDBJ databases">
        <authorList>
            <person name="Tunstrom K."/>
        </authorList>
    </citation>
    <scope>NUCLEOTIDE SEQUENCE</scope>
</reference>
<dbReference type="InterPro" id="IPR038717">
    <property type="entry name" value="Tc1-like_DDE_dom"/>
</dbReference>
<proteinExistence type="predicted"/>
<dbReference type="InterPro" id="IPR036397">
    <property type="entry name" value="RNaseH_sf"/>
</dbReference>
<sequence length="203" mass="24077">MDSNNFMKWLQEKLLPNIPKNSIVVMDNAPYHSKVTNKVPTTAARKEDIQKWLTENRIPFQEKMTKPELYYLLKIHKPAKIYFVDEMLSRNGHEVLRLPPYQCDLNPIEYIWNILKQRVADKNVLQMEKDIEGLTNDALNSITADDWKREINHVDRLREEYWKKDRLFDLREREMIIQVSEEESESESDSSSAISGIEFMDSD</sequence>
<comment type="caution">
    <text evidence="3">The sequence shown here is derived from an EMBL/GenBank/DDBJ whole genome shotgun (WGS) entry which is preliminary data.</text>
</comment>
<evidence type="ECO:0000256" key="1">
    <source>
        <dbReference type="SAM" id="MobiDB-lite"/>
    </source>
</evidence>
<dbReference type="Pfam" id="PF13358">
    <property type="entry name" value="DDE_3"/>
    <property type="match status" value="1"/>
</dbReference>
<feature type="region of interest" description="Disordered" evidence="1">
    <location>
        <begin position="179"/>
        <end position="203"/>
    </location>
</feature>
<dbReference type="Gene3D" id="3.30.420.10">
    <property type="entry name" value="Ribonuclease H-like superfamily/Ribonuclease H"/>
    <property type="match status" value="1"/>
</dbReference>